<dbReference type="InterPro" id="IPR051534">
    <property type="entry name" value="CBASS_pafABC_assoc_protein"/>
</dbReference>
<dbReference type="InterPro" id="IPR028349">
    <property type="entry name" value="PafC-like"/>
</dbReference>
<dbReference type="InterPro" id="IPR057727">
    <property type="entry name" value="WCX_dom"/>
</dbReference>
<dbReference type="AlphaFoldDB" id="A0A1G6MGY9"/>
<dbReference type="PIRSF" id="PIRSF016838">
    <property type="entry name" value="PafC"/>
    <property type="match status" value="1"/>
</dbReference>
<dbReference type="InterPro" id="IPR013196">
    <property type="entry name" value="HTH_11"/>
</dbReference>
<dbReference type="Gene3D" id="1.10.10.10">
    <property type="entry name" value="Winged helix-like DNA-binding domain superfamily/Winged helix DNA-binding domain"/>
    <property type="match status" value="1"/>
</dbReference>
<dbReference type="PROSITE" id="PS52050">
    <property type="entry name" value="WYL"/>
    <property type="match status" value="1"/>
</dbReference>
<sequence length="316" mass="35123">MNSPTTRVLALLELLQSHGQLSGRELAERLEVDGRTLRRYIRHLEDLGIPVTSERGRHGGYRLVAGFKLPPLMFTAEEAQAVALGLLATANLGLAETAMAVASARAKLERVMPKGLQQRVRALSQSAILDLPRSRANGDQQLLAELAAAAEARRQVRVSYCSDQGQCSEREVDPYGLVFRQGFWYLSGYCHLRQAVRSFRLDRLREVRALESHFERPEAFDAAAHLNTSIATLPRAYPVSIQLHTDLAGAIAELGSNAGLLMPEGNSVRLTTSTDSPTWFARLLLRLSFDFTIEQPVELREAVRQQAQRMLELVAR</sequence>
<evidence type="ECO:0000313" key="1">
    <source>
        <dbReference type="EMBL" id="SDC54772.1"/>
    </source>
</evidence>
<dbReference type="GO" id="GO:0003700">
    <property type="term" value="F:DNA-binding transcription factor activity"/>
    <property type="evidence" value="ECO:0007669"/>
    <property type="project" value="InterPro"/>
</dbReference>
<dbReference type="InterPro" id="IPR001034">
    <property type="entry name" value="DeoR_HTH"/>
</dbReference>
<dbReference type="InterPro" id="IPR026881">
    <property type="entry name" value="WYL_dom"/>
</dbReference>
<keyword evidence="2" id="KW-1185">Reference proteome</keyword>
<dbReference type="SUPFAM" id="SSF46785">
    <property type="entry name" value="Winged helix' DNA-binding domain"/>
    <property type="match status" value="1"/>
</dbReference>
<dbReference type="Proteomes" id="UP000199467">
    <property type="component" value="Unassembled WGS sequence"/>
</dbReference>
<name>A0A1G6MGY9_9GAMM</name>
<evidence type="ECO:0000313" key="2">
    <source>
        <dbReference type="Proteomes" id="UP000199467"/>
    </source>
</evidence>
<dbReference type="PANTHER" id="PTHR34580">
    <property type="match status" value="1"/>
</dbReference>
<dbReference type="PROSITE" id="PS51000">
    <property type="entry name" value="HTH_DEOR_2"/>
    <property type="match status" value="1"/>
</dbReference>
<dbReference type="Pfam" id="PF25583">
    <property type="entry name" value="WCX"/>
    <property type="match status" value="1"/>
</dbReference>
<dbReference type="PANTHER" id="PTHR34580:SF3">
    <property type="entry name" value="PROTEIN PAFB"/>
    <property type="match status" value="1"/>
</dbReference>
<organism evidence="1 2">
    <name type="scientific">Ectopseudomonas chengduensis</name>
    <dbReference type="NCBI Taxonomy" id="489632"/>
    <lineage>
        <taxon>Bacteria</taxon>
        <taxon>Pseudomonadati</taxon>
        <taxon>Pseudomonadota</taxon>
        <taxon>Gammaproteobacteria</taxon>
        <taxon>Pseudomonadales</taxon>
        <taxon>Pseudomonadaceae</taxon>
        <taxon>Ectopseudomonas</taxon>
    </lineage>
</organism>
<dbReference type="InterPro" id="IPR036388">
    <property type="entry name" value="WH-like_DNA-bd_sf"/>
</dbReference>
<reference evidence="2" key="1">
    <citation type="submission" date="2016-10" db="EMBL/GenBank/DDBJ databases">
        <authorList>
            <person name="Varghese N."/>
            <person name="Submissions S."/>
        </authorList>
    </citation>
    <scope>NUCLEOTIDE SEQUENCE [LARGE SCALE GENOMIC DNA]</scope>
    <source>
        <strain evidence="2">DSM 26382</strain>
    </source>
</reference>
<dbReference type="Pfam" id="PF08279">
    <property type="entry name" value="HTH_11"/>
    <property type="match status" value="1"/>
</dbReference>
<dbReference type="Pfam" id="PF13280">
    <property type="entry name" value="WYL"/>
    <property type="match status" value="1"/>
</dbReference>
<protein>
    <submittedName>
        <fullName evidence="1">Predicted DNA-binding transcriptional regulator YafY, contains an HTH and WYL domains</fullName>
    </submittedName>
</protein>
<dbReference type="EMBL" id="FMZQ01000004">
    <property type="protein sequence ID" value="SDC54772.1"/>
    <property type="molecule type" value="Genomic_DNA"/>
</dbReference>
<dbReference type="RefSeq" id="WP_090336343.1">
    <property type="nucleotide sequence ID" value="NZ_FMZQ01000004.1"/>
</dbReference>
<accession>A0A1G6MGY9</accession>
<dbReference type="InterPro" id="IPR036390">
    <property type="entry name" value="WH_DNA-bd_sf"/>
</dbReference>
<gene>
    <name evidence="1" type="ORF">SAMN05216576_10423</name>
</gene>
<proteinExistence type="predicted"/>
<dbReference type="GO" id="GO:0003677">
    <property type="term" value="F:DNA binding"/>
    <property type="evidence" value="ECO:0007669"/>
    <property type="project" value="UniProtKB-KW"/>
</dbReference>
<keyword evidence="1" id="KW-0238">DNA-binding</keyword>